<dbReference type="Gene3D" id="3.40.50.150">
    <property type="entry name" value="Vaccinia Virus protein VP39"/>
    <property type="match status" value="1"/>
</dbReference>
<sequence>MELSYAQNLEDYHLAQVFAGQESGFYIDIGAGHPVGDNVSFWFYLQGWRGLVVEPQPRLAELYAHIRPRDTAVCGLIGATTGEADFFEVERLHGLSTTVEAHAREASAFGAGFRRVRRPMQSLAALCEQHGVGPIDFLKIDVEGAEAAVLAGADFARFRPRVILVEAIRPGTMEQAWAAWEPLLTRQGYGFAFDDGLNRFYLADEAGELRQRFPTKSAPWDMVRHLYEFGRAPENPGHPDHGLAKTLVQGFLAALPRLPEDLVWELLQANAAPDAPDQAAPDGSRKLGRGDLAGDRFRAALGRIAAPYDGGQLLDE</sequence>
<gene>
    <name evidence="2" type="ORF">AVDCRST_MAG90-253</name>
</gene>
<protein>
    <recommendedName>
        <fullName evidence="1">Methyltransferase FkbM domain-containing protein</fullName>
    </recommendedName>
</protein>
<accession>A0A6J4KL19</accession>
<dbReference type="EMBL" id="CADCUC010000050">
    <property type="protein sequence ID" value="CAA9308015.1"/>
    <property type="molecule type" value="Genomic_DNA"/>
</dbReference>
<proteinExistence type="predicted"/>
<feature type="domain" description="Methyltransferase FkbM" evidence="1">
    <location>
        <begin position="28"/>
        <end position="189"/>
    </location>
</feature>
<reference evidence="2" key="1">
    <citation type="submission" date="2020-02" db="EMBL/GenBank/DDBJ databases">
        <authorList>
            <person name="Meier V. D."/>
        </authorList>
    </citation>
    <scope>NUCLEOTIDE SEQUENCE</scope>
    <source>
        <strain evidence="2">AVDCRST_MAG90</strain>
    </source>
</reference>
<organism evidence="2">
    <name type="scientific">uncultured Microvirga sp</name>
    <dbReference type="NCBI Taxonomy" id="412392"/>
    <lineage>
        <taxon>Bacteria</taxon>
        <taxon>Pseudomonadati</taxon>
        <taxon>Pseudomonadota</taxon>
        <taxon>Alphaproteobacteria</taxon>
        <taxon>Hyphomicrobiales</taxon>
        <taxon>Methylobacteriaceae</taxon>
        <taxon>Microvirga</taxon>
        <taxon>environmental samples</taxon>
    </lineage>
</organism>
<dbReference type="InterPro" id="IPR029063">
    <property type="entry name" value="SAM-dependent_MTases_sf"/>
</dbReference>
<dbReference type="SUPFAM" id="SSF53335">
    <property type="entry name" value="S-adenosyl-L-methionine-dependent methyltransferases"/>
    <property type="match status" value="1"/>
</dbReference>
<name>A0A6J4KL19_9HYPH</name>
<evidence type="ECO:0000313" key="2">
    <source>
        <dbReference type="EMBL" id="CAA9308015.1"/>
    </source>
</evidence>
<dbReference type="Pfam" id="PF05050">
    <property type="entry name" value="Methyltransf_21"/>
    <property type="match status" value="1"/>
</dbReference>
<dbReference type="NCBIfam" id="TIGR01444">
    <property type="entry name" value="fkbM_fam"/>
    <property type="match status" value="1"/>
</dbReference>
<dbReference type="AlphaFoldDB" id="A0A6J4KL19"/>
<evidence type="ECO:0000259" key="1">
    <source>
        <dbReference type="Pfam" id="PF05050"/>
    </source>
</evidence>
<dbReference type="InterPro" id="IPR006342">
    <property type="entry name" value="FkbM_mtfrase"/>
</dbReference>